<comment type="caution">
    <text evidence="2">The sequence shown here is derived from an EMBL/GenBank/DDBJ whole genome shotgun (WGS) entry which is preliminary data.</text>
</comment>
<dbReference type="Pfam" id="PF13470">
    <property type="entry name" value="PIN_3"/>
    <property type="match status" value="1"/>
</dbReference>
<dbReference type="Gene3D" id="3.40.50.1010">
    <property type="entry name" value="5'-nuclease"/>
    <property type="match status" value="1"/>
</dbReference>
<dbReference type="SUPFAM" id="SSF88723">
    <property type="entry name" value="PIN domain-like"/>
    <property type="match status" value="1"/>
</dbReference>
<accession>A0A2W5HAE6</accession>
<reference evidence="2 3" key="1">
    <citation type="submission" date="2017-11" db="EMBL/GenBank/DDBJ databases">
        <title>Infants hospitalized years apart are colonized by the same room-sourced microbial strains.</title>
        <authorList>
            <person name="Brooks B."/>
            <person name="Olm M.R."/>
            <person name="Firek B.A."/>
            <person name="Baker R."/>
            <person name="Thomas B.C."/>
            <person name="Morowitz M.J."/>
            <person name="Banfield J.F."/>
        </authorList>
    </citation>
    <scope>NUCLEOTIDE SEQUENCE [LARGE SCALE GENOMIC DNA]</scope>
    <source>
        <strain evidence="2">S2_009_000_R2_76</strain>
    </source>
</reference>
<gene>
    <name evidence="2" type="ORF">DI598_04915</name>
</gene>
<evidence type="ECO:0000313" key="2">
    <source>
        <dbReference type="EMBL" id="PZP50719.1"/>
    </source>
</evidence>
<evidence type="ECO:0000259" key="1">
    <source>
        <dbReference type="Pfam" id="PF13470"/>
    </source>
</evidence>
<evidence type="ECO:0000313" key="3">
    <source>
        <dbReference type="Proteomes" id="UP000249645"/>
    </source>
</evidence>
<dbReference type="InterPro" id="IPR029060">
    <property type="entry name" value="PIN-like_dom_sf"/>
</dbReference>
<dbReference type="Proteomes" id="UP000249645">
    <property type="component" value="Unassembled WGS sequence"/>
</dbReference>
<name>A0A2W5HAE6_9SPHI</name>
<dbReference type="InterPro" id="IPR002716">
    <property type="entry name" value="PIN_dom"/>
</dbReference>
<protein>
    <submittedName>
        <fullName evidence="2">Twitching motility protein PilT</fullName>
    </submittedName>
</protein>
<organism evidence="2 3">
    <name type="scientific">Pseudopedobacter saltans</name>
    <dbReference type="NCBI Taxonomy" id="151895"/>
    <lineage>
        <taxon>Bacteria</taxon>
        <taxon>Pseudomonadati</taxon>
        <taxon>Bacteroidota</taxon>
        <taxon>Sphingobacteriia</taxon>
        <taxon>Sphingobacteriales</taxon>
        <taxon>Sphingobacteriaceae</taxon>
        <taxon>Pseudopedobacter</taxon>
    </lineage>
</organism>
<dbReference type="CDD" id="cd09854">
    <property type="entry name" value="PIN_VapC-like"/>
    <property type="match status" value="1"/>
</dbReference>
<dbReference type="AlphaFoldDB" id="A0A2W5HAE6"/>
<proteinExistence type="predicted"/>
<dbReference type="EMBL" id="QFOI01000056">
    <property type="protein sequence ID" value="PZP50719.1"/>
    <property type="molecule type" value="Genomic_DNA"/>
</dbReference>
<feature type="domain" description="PIN" evidence="1">
    <location>
        <begin position="2"/>
        <end position="116"/>
    </location>
</feature>
<sequence length="138" mass="15770">MRIFLDANILIAVLNKEYPLFSKAARILSLTENPRFEVYTSPLCLAIAFYFSGKKSGESMARQKIALLSEKVKVCNTNAATVTKTIQNSRIHDFEDGLQYYSAKDVNCQVIITENQEDFYFSDIAIRNSEAFLKEYVF</sequence>